<comment type="subcellular location">
    <subcellularLocation>
        <location evidence="10">Cytoplasmic vesicle</location>
        <location evidence="10">COPII-coated vesicle membrane</location>
        <topology evidence="10">Peripheral membrane protein</topology>
        <orientation evidence="10">Cytoplasmic side</orientation>
    </subcellularLocation>
    <subcellularLocation>
        <location evidence="10">Endoplasmic reticulum membrane</location>
        <topology evidence="10">Peripheral membrane protein</topology>
        <orientation evidence="10">Cytoplasmic side</orientation>
    </subcellularLocation>
</comment>
<evidence type="ECO:0000259" key="12">
    <source>
        <dbReference type="Pfam" id="PF04810"/>
    </source>
</evidence>
<dbReference type="GO" id="GO:0030127">
    <property type="term" value="C:COPII vesicle coat"/>
    <property type="evidence" value="ECO:0007669"/>
    <property type="project" value="InterPro"/>
</dbReference>
<dbReference type="GO" id="GO:0006886">
    <property type="term" value="P:intracellular protein transport"/>
    <property type="evidence" value="ECO:0007669"/>
    <property type="project" value="InterPro"/>
</dbReference>
<evidence type="ECO:0000256" key="7">
    <source>
        <dbReference type="ARBA" id="ARBA00022927"/>
    </source>
</evidence>
<dbReference type="GO" id="GO:0070971">
    <property type="term" value="C:endoplasmic reticulum exit site"/>
    <property type="evidence" value="ECO:0007669"/>
    <property type="project" value="TreeGrafter"/>
</dbReference>
<dbReference type="InterPro" id="IPR006896">
    <property type="entry name" value="Sec23/24_trunk_dom"/>
</dbReference>
<dbReference type="Pfam" id="PF04810">
    <property type="entry name" value="zf-Sec23_Sec24"/>
    <property type="match status" value="1"/>
</dbReference>
<dbReference type="SUPFAM" id="SSF81811">
    <property type="entry name" value="Helical domain of Sec23/24"/>
    <property type="match status" value="1"/>
</dbReference>
<dbReference type="PANTHER" id="PTHR11141:SF0">
    <property type="entry name" value="PROTEIN TRANSPORT PROTEIN SEC23"/>
    <property type="match status" value="1"/>
</dbReference>
<dbReference type="GO" id="GO:0090110">
    <property type="term" value="P:COPII-coated vesicle cargo loading"/>
    <property type="evidence" value="ECO:0007669"/>
    <property type="project" value="TreeGrafter"/>
</dbReference>
<dbReference type="InterPro" id="IPR007123">
    <property type="entry name" value="Gelsolin-like_dom"/>
</dbReference>
<evidence type="ECO:0000256" key="6">
    <source>
        <dbReference type="ARBA" id="ARBA00022892"/>
    </source>
</evidence>
<organism evidence="16 17">
    <name type="scientific">Carpediemonas membranifera</name>
    <dbReference type="NCBI Taxonomy" id="201153"/>
    <lineage>
        <taxon>Eukaryota</taxon>
        <taxon>Metamonada</taxon>
        <taxon>Carpediemonas-like organisms</taxon>
        <taxon>Carpediemonas</taxon>
    </lineage>
</organism>
<dbReference type="Pfam" id="PF08033">
    <property type="entry name" value="Sec23_BS"/>
    <property type="match status" value="1"/>
</dbReference>
<evidence type="ECO:0000259" key="14">
    <source>
        <dbReference type="Pfam" id="PF04815"/>
    </source>
</evidence>
<dbReference type="GO" id="GO:0008270">
    <property type="term" value="F:zinc ion binding"/>
    <property type="evidence" value="ECO:0007669"/>
    <property type="project" value="InterPro"/>
</dbReference>
<dbReference type="Pfam" id="PF04811">
    <property type="entry name" value="Sec23_trunk"/>
    <property type="match status" value="1"/>
</dbReference>
<dbReference type="Gene3D" id="3.40.20.10">
    <property type="entry name" value="Severin"/>
    <property type="match status" value="1"/>
</dbReference>
<evidence type="ECO:0000259" key="15">
    <source>
        <dbReference type="Pfam" id="PF08033"/>
    </source>
</evidence>
<gene>
    <name evidence="16" type="ORF">J8273_7822</name>
</gene>
<dbReference type="Gene3D" id="2.30.30.380">
    <property type="entry name" value="Zn-finger domain of Sec23/24"/>
    <property type="match status" value="1"/>
</dbReference>
<name>A0A8J6BUL2_9EUKA</name>
<dbReference type="GO" id="GO:0005096">
    <property type="term" value="F:GTPase activator activity"/>
    <property type="evidence" value="ECO:0007669"/>
    <property type="project" value="TreeGrafter"/>
</dbReference>
<dbReference type="SUPFAM" id="SSF82754">
    <property type="entry name" value="C-terminal, gelsolin-like domain of Sec23/24"/>
    <property type="match status" value="1"/>
</dbReference>
<dbReference type="OrthoDB" id="10256289at2759"/>
<dbReference type="InterPro" id="IPR006895">
    <property type="entry name" value="Znf_Sec23_Sec24"/>
</dbReference>
<accession>A0A8J6BUL2</accession>
<dbReference type="Pfam" id="PF04815">
    <property type="entry name" value="Sec23_helical"/>
    <property type="match status" value="1"/>
</dbReference>
<evidence type="ECO:0000256" key="1">
    <source>
        <dbReference type="ARBA" id="ARBA00009210"/>
    </source>
</evidence>
<dbReference type="InterPro" id="IPR012990">
    <property type="entry name" value="Beta-sandwich_Sec23_24"/>
</dbReference>
<dbReference type="InterPro" id="IPR036174">
    <property type="entry name" value="Znf_Sec23_Sec24_sf"/>
</dbReference>
<evidence type="ECO:0000256" key="9">
    <source>
        <dbReference type="ARBA" id="ARBA00023329"/>
    </source>
</evidence>
<keyword evidence="9 10" id="KW-0968">Cytoplasmic vesicle</keyword>
<dbReference type="InterPro" id="IPR036175">
    <property type="entry name" value="Sec23/24_helical_dom_sf"/>
</dbReference>
<dbReference type="InterPro" id="IPR036180">
    <property type="entry name" value="Gelsolin-like_dom_sf"/>
</dbReference>
<evidence type="ECO:0000313" key="17">
    <source>
        <dbReference type="Proteomes" id="UP000717585"/>
    </source>
</evidence>
<dbReference type="InterPro" id="IPR029006">
    <property type="entry name" value="ADF-H/Gelsolin-like_dom_sf"/>
</dbReference>
<comment type="caution">
    <text evidence="16">The sequence shown here is derived from an EMBL/GenBank/DDBJ whole genome shotgun (WGS) entry which is preliminary data.</text>
</comment>
<dbReference type="Gene3D" id="3.40.50.410">
    <property type="entry name" value="von Willebrand factor, type A domain"/>
    <property type="match status" value="1"/>
</dbReference>
<feature type="domain" description="Sec23/Sec24 beta-sandwich" evidence="15">
    <location>
        <begin position="403"/>
        <end position="507"/>
    </location>
</feature>
<dbReference type="Proteomes" id="UP000717585">
    <property type="component" value="Unassembled WGS sequence"/>
</dbReference>
<evidence type="ECO:0000313" key="16">
    <source>
        <dbReference type="EMBL" id="KAG9390471.1"/>
    </source>
</evidence>
<dbReference type="Gene3D" id="2.60.40.1670">
    <property type="entry name" value="beta-sandwich domain of Sec23/24"/>
    <property type="match status" value="1"/>
</dbReference>
<dbReference type="PANTHER" id="PTHR11141">
    <property type="entry name" value="PROTEIN TRANSPORT PROTEIN SEC23"/>
    <property type="match status" value="1"/>
</dbReference>
<keyword evidence="8 10" id="KW-0472">Membrane</keyword>
<dbReference type="EMBL" id="JAHDYR010000064">
    <property type="protein sequence ID" value="KAG9390471.1"/>
    <property type="molecule type" value="Genomic_DNA"/>
</dbReference>
<dbReference type="Gene3D" id="1.20.120.730">
    <property type="entry name" value="Sec23/Sec24 helical domain"/>
    <property type="match status" value="1"/>
</dbReference>
<dbReference type="SUPFAM" id="SSF81995">
    <property type="entry name" value="beta-sandwich domain of Sec23/24"/>
    <property type="match status" value="1"/>
</dbReference>
<evidence type="ECO:0000256" key="8">
    <source>
        <dbReference type="ARBA" id="ARBA00023136"/>
    </source>
</evidence>
<keyword evidence="6 10" id="KW-0931">ER-Golgi transport</keyword>
<feature type="domain" description="Sec23/Sec24 helical" evidence="14">
    <location>
        <begin position="520"/>
        <end position="618"/>
    </location>
</feature>
<comment type="similarity">
    <text evidence="1 10">Belongs to the SEC23/SEC24 family. SEC23 subfamily.</text>
</comment>
<keyword evidence="3 10" id="KW-0479">Metal-binding</keyword>
<evidence type="ECO:0000256" key="10">
    <source>
        <dbReference type="RuleBase" id="RU365030"/>
    </source>
</evidence>
<dbReference type="Pfam" id="PF00626">
    <property type="entry name" value="Gelsolin"/>
    <property type="match status" value="1"/>
</dbReference>
<keyword evidence="17" id="KW-1185">Reference proteome</keyword>
<dbReference type="SUPFAM" id="SSF53300">
    <property type="entry name" value="vWA-like"/>
    <property type="match status" value="1"/>
</dbReference>
<protein>
    <recommendedName>
        <fullName evidence="10">Protein transport protein SEC23</fullName>
    </recommendedName>
</protein>
<dbReference type="AlphaFoldDB" id="A0A8J6BUL2"/>
<keyword evidence="7 10" id="KW-0653">Protein transport</keyword>
<sequence length="762" mass="84271">METYQDKLAQIEERTGIRATWNVLPNNRTEAAKLVVPPTLMYAPLKRIANMPRVNYSPVNCSRCNAVLNPYCQVDFKSSQKRFVCPLCGAYTNLPSNYAGITETHLPAELAQTSNTIEYNLSFTNEKRQHPVYLFVLDLCLPEDEFESMKERVSNAILALPEDAVIGLVTFGTTIQVYELMYEYCPRYFVFRGHEDIQTSQLESYLGLRNRNRPNPAAQGSLDQRFLLPIGQCLDSLAQIVDGLEPDPWPVKQKARPLRCTGIAISVASSLLGAVNPSSAGRIIVLTGGPATVGPGMIASTDKGDNLRSHSNIDKKEALAAHVKPAIKFYTALGKRCLDKGHCVDIFGACLDQVGLHEMRPLVDLTGGQFVQSESFSNVHFVDSFEAVINSLSGDKDALLDHGMNGIVEIALSPEIRVSGCLGPCGALGTSGPVVGENETGKGKTASWKVCSIDSLTTLAFVLEICATPKDGATPPGQQRYVQFKTRYQSPAGDYILRVTTMAYRWAGREGARVVSAGFDQEAAIAAVARIACWKAESMPSADVLRWVDRAVIKLTARFSQFEKNRPETVKMQTNFMLFPQFVFHLRRSPILNVFGMSPDETAYYRHHIMRADVRSSVTMVQPVLIAYKPENPDEPGPVDLDSRSANPQHVLLMDTFHHVLVWRGDNVVQWEKQGLAESNETVSKLIQYPVDDAEEIITSRFPRPRYTHCDQGKSQARFLLAKLNPANTYTSGSGAAGEVMLTDDVNLQKFLDHLKKVSVSE</sequence>
<evidence type="ECO:0000256" key="2">
    <source>
        <dbReference type="ARBA" id="ARBA00022448"/>
    </source>
</evidence>
<feature type="domain" description="Gelsolin-like" evidence="11">
    <location>
        <begin position="634"/>
        <end position="720"/>
    </location>
</feature>
<proteinExistence type="inferred from homology"/>
<feature type="domain" description="Sec23/Sec24 trunk" evidence="13">
    <location>
        <begin position="129"/>
        <end position="385"/>
    </location>
</feature>
<evidence type="ECO:0000256" key="4">
    <source>
        <dbReference type="ARBA" id="ARBA00022824"/>
    </source>
</evidence>
<comment type="function">
    <text evidence="10">Component of the coat protein complex II (COPII) which promotes the formation of transport vesicles from the endoplasmic reticulum (ER). The coat has two main functions, the physical deformation of the endoplasmic reticulum membrane into vesicles and the selection of cargo molecules.</text>
</comment>
<evidence type="ECO:0000259" key="11">
    <source>
        <dbReference type="Pfam" id="PF00626"/>
    </source>
</evidence>
<dbReference type="GO" id="GO:0005789">
    <property type="term" value="C:endoplasmic reticulum membrane"/>
    <property type="evidence" value="ECO:0007669"/>
    <property type="project" value="UniProtKB-SubCell"/>
</dbReference>
<dbReference type="InterPro" id="IPR006900">
    <property type="entry name" value="Sec23/24_helical_dom"/>
</dbReference>
<keyword evidence="4 10" id="KW-0256">Endoplasmic reticulum</keyword>
<dbReference type="InterPro" id="IPR037364">
    <property type="entry name" value="Sec23"/>
</dbReference>
<dbReference type="SUPFAM" id="SSF82919">
    <property type="entry name" value="Zn-finger domain of Sec23/24"/>
    <property type="match status" value="1"/>
</dbReference>
<evidence type="ECO:0000256" key="3">
    <source>
        <dbReference type="ARBA" id="ARBA00022723"/>
    </source>
</evidence>
<dbReference type="FunFam" id="3.40.50.410:FF:000043">
    <property type="entry name" value="Protein transport protein SEC23"/>
    <property type="match status" value="1"/>
</dbReference>
<feature type="domain" description="Zinc finger Sec23/Sec24-type" evidence="12">
    <location>
        <begin position="58"/>
        <end position="98"/>
    </location>
</feature>
<keyword evidence="2 10" id="KW-0813">Transport</keyword>
<evidence type="ECO:0000259" key="13">
    <source>
        <dbReference type="Pfam" id="PF04811"/>
    </source>
</evidence>
<keyword evidence="5 10" id="KW-0862">Zinc</keyword>
<keyword evidence="10" id="KW-0963">Cytoplasm</keyword>
<reference evidence="16" key="1">
    <citation type="submission" date="2021-05" db="EMBL/GenBank/DDBJ databases">
        <title>A free-living protist that lacks canonical eukaryotic 1 DNA replication and segregation systems.</title>
        <authorList>
            <person name="Salas-Leiva D.E."/>
            <person name="Tromer E.C."/>
            <person name="Curtis B.A."/>
            <person name="Jerlstrom-Hultqvist J."/>
            <person name="Kolisko M."/>
            <person name="Yi Z."/>
            <person name="Salas-Leiva J.S."/>
            <person name="Gallot-Lavallee L."/>
            <person name="Kops G.J.P.L."/>
            <person name="Archibald J.M."/>
            <person name="Simpson A.G.B."/>
            <person name="Roger A.J."/>
        </authorList>
    </citation>
    <scope>NUCLEOTIDE SEQUENCE</scope>
    <source>
        <strain evidence="16">BICM</strain>
    </source>
</reference>
<evidence type="ECO:0000256" key="5">
    <source>
        <dbReference type="ARBA" id="ARBA00022833"/>
    </source>
</evidence>
<dbReference type="InterPro" id="IPR036465">
    <property type="entry name" value="vWFA_dom_sf"/>
</dbReference>